<feature type="compositionally biased region" description="Basic residues" evidence="3">
    <location>
        <begin position="55"/>
        <end position="64"/>
    </location>
</feature>
<evidence type="ECO:0000259" key="4">
    <source>
        <dbReference type="Pfam" id="PF17875"/>
    </source>
</evidence>
<dbReference type="Proteomes" id="UP000266234">
    <property type="component" value="Unassembled WGS sequence"/>
</dbReference>
<feature type="compositionally biased region" description="Basic residues" evidence="3">
    <location>
        <begin position="87"/>
        <end position="96"/>
    </location>
</feature>
<sequence length="445" mass="49404">MAPIDHAAAKAEKKAKKEKKRAREEDAGVETERKHKKSKSVVATEVPATEDLKAEKKKKKSKKDKHAEDAAAPQESESAVVDEAKSEKKKKKKKHHDAQVEASTEEAPVVDSEKKKTKKNKDTEATDNHKQSEDAAPSDADAMDIDMPPPAKPSKSSDNIYQPPDIPANPQFPFFTQTVSLYEPLFPIGWAQPVTNCQFQHLEHLQNKYVPSLRGVLLDYRNVAFGENPGRNGAATDDEMPTTVMAKGEAAVGWGWITADVDLFVPSRGAWMEGSVNLQTEGHIGVVCFGKFNASIEARRLPPDWKWVPNESPDAQGFEETASVITADDHGVVRQIHSTGFWADGNGEKVKGKIRFRIRNFDVGTSGEISYLSLEGTMLDRAGEKAVVAEEAETAKMRQGKRGGQKVRRRHIPEFAMTRFAVDEQEQTQDNEQEKREVLALPEDQ</sequence>
<keyword evidence="2" id="KW-0804">Transcription</keyword>
<dbReference type="OrthoDB" id="10250504at2759"/>
<dbReference type="STRING" id="694270.A0A395T3D3"/>
<reference evidence="5 6" key="1">
    <citation type="journal article" date="2018" name="PLoS Pathog.">
        <title>Evolution of structural diversity of trichothecenes, a family of toxins produced by plant pathogenic and entomopathogenic fungi.</title>
        <authorList>
            <person name="Proctor R.H."/>
            <person name="McCormick S.P."/>
            <person name="Kim H.S."/>
            <person name="Cardoza R.E."/>
            <person name="Stanley A.M."/>
            <person name="Lindo L."/>
            <person name="Kelly A."/>
            <person name="Brown D.W."/>
            <person name="Lee T."/>
            <person name="Vaughan M.M."/>
            <person name="Alexander N.J."/>
            <person name="Busman M."/>
            <person name="Gutierrez S."/>
        </authorList>
    </citation>
    <scope>NUCLEOTIDE SEQUENCE [LARGE SCALE GENOMIC DNA]</scope>
    <source>
        <strain evidence="5 6">NRRL 20695</strain>
    </source>
</reference>
<evidence type="ECO:0000313" key="6">
    <source>
        <dbReference type="Proteomes" id="UP000266234"/>
    </source>
</evidence>
<dbReference type="InterPro" id="IPR036898">
    <property type="entry name" value="RNA_pol_Rpb7-like_N_sf"/>
</dbReference>
<comment type="caution">
    <text evidence="5">The sequence shown here is derived from an EMBL/GenBank/DDBJ whole genome shotgun (WGS) entry which is preliminary data.</text>
</comment>
<dbReference type="EMBL" id="PXOG01000059">
    <property type="protein sequence ID" value="RGP78725.1"/>
    <property type="molecule type" value="Genomic_DNA"/>
</dbReference>
<organism evidence="5 6">
    <name type="scientific">Fusarium longipes</name>
    <dbReference type="NCBI Taxonomy" id="694270"/>
    <lineage>
        <taxon>Eukaryota</taxon>
        <taxon>Fungi</taxon>
        <taxon>Dikarya</taxon>
        <taxon>Ascomycota</taxon>
        <taxon>Pezizomycotina</taxon>
        <taxon>Sordariomycetes</taxon>
        <taxon>Hypocreomycetidae</taxon>
        <taxon>Hypocreales</taxon>
        <taxon>Nectriaceae</taxon>
        <taxon>Fusarium</taxon>
    </lineage>
</organism>
<feature type="compositionally biased region" description="Basic and acidic residues" evidence="3">
    <location>
        <begin position="120"/>
        <end position="133"/>
    </location>
</feature>
<dbReference type="CDD" id="cd04328">
    <property type="entry name" value="RNAP_I_Rpa43_N"/>
    <property type="match status" value="1"/>
</dbReference>
<dbReference type="GO" id="GO:0000428">
    <property type="term" value="C:DNA-directed RNA polymerase complex"/>
    <property type="evidence" value="ECO:0007669"/>
    <property type="project" value="UniProtKB-KW"/>
</dbReference>
<dbReference type="InterPro" id="IPR041901">
    <property type="entry name" value="RNAP_I_Rpa43_N"/>
</dbReference>
<accession>A0A395T3D3</accession>
<feature type="compositionally biased region" description="Basic and acidic residues" evidence="3">
    <location>
        <begin position="21"/>
        <end position="33"/>
    </location>
</feature>
<gene>
    <name evidence="5" type="ORF">FLONG3_3180</name>
</gene>
<evidence type="ECO:0000256" key="3">
    <source>
        <dbReference type="SAM" id="MobiDB-lite"/>
    </source>
</evidence>
<dbReference type="AlphaFoldDB" id="A0A395T3D3"/>
<dbReference type="Pfam" id="PF17875">
    <property type="entry name" value="RPA43_OB"/>
    <property type="match status" value="1"/>
</dbReference>
<feature type="region of interest" description="Disordered" evidence="3">
    <location>
        <begin position="1"/>
        <end position="166"/>
    </location>
</feature>
<evidence type="ECO:0000256" key="1">
    <source>
        <dbReference type="ARBA" id="ARBA00022478"/>
    </source>
</evidence>
<proteinExistence type="predicted"/>
<name>A0A395T3D3_9HYPO</name>
<feature type="region of interest" description="Disordered" evidence="3">
    <location>
        <begin position="420"/>
        <end position="445"/>
    </location>
</feature>
<protein>
    <submittedName>
        <fullName evidence="5">DNA-directed rna polymerase i subunit rpa43</fullName>
    </submittedName>
</protein>
<keyword evidence="6" id="KW-1185">Reference proteome</keyword>
<feature type="domain" description="RPA43 OB" evidence="4">
    <location>
        <begin position="266"/>
        <end position="379"/>
    </location>
</feature>
<evidence type="ECO:0000313" key="5">
    <source>
        <dbReference type="EMBL" id="RGP78725.1"/>
    </source>
</evidence>
<dbReference type="InterPro" id="IPR041178">
    <property type="entry name" value="RPA43_OB"/>
</dbReference>
<dbReference type="Gene3D" id="2.40.50.1060">
    <property type="match status" value="1"/>
</dbReference>
<dbReference type="Gene3D" id="3.30.1490.120">
    <property type="entry name" value="RNA polymerase Rpb7-like, N-terminal domain"/>
    <property type="match status" value="1"/>
</dbReference>
<keyword evidence="1 5" id="KW-0240">DNA-directed RNA polymerase</keyword>
<evidence type="ECO:0000256" key="2">
    <source>
        <dbReference type="ARBA" id="ARBA00023163"/>
    </source>
</evidence>